<dbReference type="InterPro" id="IPR043502">
    <property type="entry name" value="DNA/RNA_pol_sf"/>
</dbReference>
<gene>
    <name evidence="2" type="primary">Tf2-9</name>
    <name evidence="2" type="ORF">CR513_58991</name>
</gene>
<dbReference type="EMBL" id="QJKJ01015360">
    <property type="protein sequence ID" value="RDX62654.1"/>
    <property type="molecule type" value="Genomic_DNA"/>
</dbReference>
<comment type="caution">
    <text evidence="2">The sequence shown here is derived from an EMBL/GenBank/DDBJ whole genome shotgun (WGS) entry which is preliminary data.</text>
</comment>
<proteinExistence type="predicted"/>
<organism evidence="2 3">
    <name type="scientific">Mucuna pruriens</name>
    <name type="common">Velvet bean</name>
    <name type="synonym">Dolichos pruriens</name>
    <dbReference type="NCBI Taxonomy" id="157652"/>
    <lineage>
        <taxon>Eukaryota</taxon>
        <taxon>Viridiplantae</taxon>
        <taxon>Streptophyta</taxon>
        <taxon>Embryophyta</taxon>
        <taxon>Tracheophyta</taxon>
        <taxon>Spermatophyta</taxon>
        <taxon>Magnoliopsida</taxon>
        <taxon>eudicotyledons</taxon>
        <taxon>Gunneridae</taxon>
        <taxon>Pentapetalae</taxon>
        <taxon>rosids</taxon>
        <taxon>fabids</taxon>
        <taxon>Fabales</taxon>
        <taxon>Fabaceae</taxon>
        <taxon>Papilionoideae</taxon>
        <taxon>50 kb inversion clade</taxon>
        <taxon>NPAAA clade</taxon>
        <taxon>indigoferoid/millettioid clade</taxon>
        <taxon>Phaseoleae</taxon>
        <taxon>Mucuna</taxon>
    </lineage>
</organism>
<dbReference type="InterPro" id="IPR005162">
    <property type="entry name" value="Retrotrans_gag_dom"/>
</dbReference>
<feature type="non-terminal residue" evidence="2">
    <location>
        <position position="342"/>
    </location>
</feature>
<accession>A0A371E9E3</accession>
<dbReference type="InterPro" id="IPR050951">
    <property type="entry name" value="Retrovirus_Pol_polyprotein"/>
</dbReference>
<keyword evidence="3" id="KW-1185">Reference proteome</keyword>
<dbReference type="Gene3D" id="3.30.70.270">
    <property type="match status" value="2"/>
</dbReference>
<protein>
    <submittedName>
        <fullName evidence="2">Tf2-9</fullName>
    </submittedName>
</protein>
<dbReference type="SUPFAM" id="SSF56672">
    <property type="entry name" value="DNA/RNA polymerases"/>
    <property type="match status" value="1"/>
</dbReference>
<dbReference type="Proteomes" id="UP000257109">
    <property type="component" value="Unassembled WGS sequence"/>
</dbReference>
<dbReference type="PANTHER" id="PTHR37984">
    <property type="entry name" value="PROTEIN CBG26694"/>
    <property type="match status" value="1"/>
</dbReference>
<dbReference type="AlphaFoldDB" id="A0A371E9E3"/>
<evidence type="ECO:0000313" key="2">
    <source>
        <dbReference type="EMBL" id="RDX62654.1"/>
    </source>
</evidence>
<name>A0A371E9E3_MUCPR</name>
<dbReference type="Pfam" id="PF03732">
    <property type="entry name" value="Retrotrans_gag"/>
    <property type="match status" value="1"/>
</dbReference>
<evidence type="ECO:0000313" key="3">
    <source>
        <dbReference type="Proteomes" id="UP000257109"/>
    </source>
</evidence>
<dbReference type="PANTHER" id="PTHR37984:SF5">
    <property type="entry name" value="PROTEIN NYNRIN-LIKE"/>
    <property type="match status" value="1"/>
</dbReference>
<dbReference type="InterPro" id="IPR043128">
    <property type="entry name" value="Rev_trsase/Diguanyl_cyclase"/>
</dbReference>
<feature type="domain" description="Retrotransposon gag" evidence="1">
    <location>
        <begin position="8"/>
        <end position="78"/>
    </location>
</feature>
<dbReference type="OrthoDB" id="101614at2759"/>
<feature type="non-terminal residue" evidence="2">
    <location>
        <position position="1"/>
    </location>
</feature>
<sequence length="342" mass="38749">VRSRWRNQFVREVTDGRRAPIHTWQDLRGKLRVGSVPTSYARDMHNKLQRLYQRSKSVEEYFKEMEVALMRANVVVDDMVVKSETANEHCKALERVFKVLRKHQLRLNPEKCSFGVQAGKILGFMLTERGIEANPDKCQAVIGMRSPRSIREVQQFMGRVTALSRFISRAADVVIPIFATLKKERNFTWTAKCEEAFLRLKAILATPLVLVHSPPEIQLYVYISVLDTAISTILVQERDGGLGPSDGFPQVTTVLPEFPNTCRIDLPIRMVAWSVQLSEFDISFERRGHIKAQALVDFITELALAAEPTIGREWYLSVDGSSNHIGSGADIILEGPDDILIE</sequence>
<evidence type="ECO:0000259" key="1">
    <source>
        <dbReference type="Pfam" id="PF03732"/>
    </source>
</evidence>
<reference evidence="2" key="1">
    <citation type="submission" date="2018-05" db="EMBL/GenBank/DDBJ databases">
        <title>Draft genome of Mucuna pruriens seed.</title>
        <authorList>
            <person name="Nnadi N.E."/>
            <person name="Vos R."/>
            <person name="Hasami M.H."/>
            <person name="Devisetty U.K."/>
            <person name="Aguiy J.C."/>
        </authorList>
    </citation>
    <scope>NUCLEOTIDE SEQUENCE [LARGE SCALE GENOMIC DNA]</scope>
    <source>
        <strain evidence="2">JCA_2017</strain>
    </source>
</reference>